<dbReference type="RefSeq" id="WP_342070218.1">
    <property type="nucleotide sequence ID" value="NZ_CP151762.1"/>
</dbReference>
<evidence type="ECO:0000313" key="2">
    <source>
        <dbReference type="Proteomes" id="UP001451782"/>
    </source>
</evidence>
<dbReference type="AlphaFoldDB" id="A0AAN0MFT3"/>
<protein>
    <submittedName>
        <fullName evidence="1">Uncharacterized protein</fullName>
    </submittedName>
</protein>
<sequence>MDRYIAEMDEANRIAAVWVMKKTARGPRVFDPAKHIFDPQHPAEFIGAPLQDIVSWLDSKNQIN</sequence>
<dbReference type="EMBL" id="CP151762">
    <property type="protein sequence ID" value="WZU63843.1"/>
    <property type="molecule type" value="Genomic_DNA"/>
</dbReference>
<evidence type="ECO:0000313" key="1">
    <source>
        <dbReference type="EMBL" id="WZU63843.1"/>
    </source>
</evidence>
<dbReference type="Proteomes" id="UP001451782">
    <property type="component" value="Chromosome"/>
</dbReference>
<accession>A0AAN0MFT3</accession>
<organism evidence="1 2">
    <name type="scientific">Yoonia algicola</name>
    <dbReference type="NCBI Taxonomy" id="3137368"/>
    <lineage>
        <taxon>Bacteria</taxon>
        <taxon>Pseudomonadati</taxon>
        <taxon>Pseudomonadota</taxon>
        <taxon>Alphaproteobacteria</taxon>
        <taxon>Rhodobacterales</taxon>
        <taxon>Paracoccaceae</taxon>
        <taxon>Yoonia</taxon>
    </lineage>
</organism>
<reference evidence="1 2" key="1">
    <citation type="submission" date="2024-04" db="EMBL/GenBank/DDBJ databases">
        <title>Phylogenomic analyses of a clade within the roseobacter group suggest taxonomic reassignments of species of the genera Aestuariivita, Citreicella, Loktanella, Nautella, Pelagibaca, Ruegeria, Thalassobius, Thiobacimonas and Tropicibacter, and the proposal o.</title>
        <authorList>
            <person name="Jeon C.O."/>
        </authorList>
    </citation>
    <scope>NUCLEOTIDE SEQUENCE [LARGE SCALE GENOMIC DNA]</scope>
    <source>
        <strain evidence="1 2">G8-12</strain>
    </source>
</reference>
<name>A0AAN0MFT3_9RHOB</name>
<dbReference type="KEGG" id="yag:AABB28_00490"/>
<keyword evidence="2" id="KW-1185">Reference proteome</keyword>
<gene>
    <name evidence="1" type="ORF">AABB28_00490</name>
</gene>
<proteinExistence type="predicted"/>